<reference evidence="1" key="1">
    <citation type="journal article" date="2015" name="Nature">
        <title>Complex archaea that bridge the gap between prokaryotes and eukaryotes.</title>
        <authorList>
            <person name="Spang A."/>
            <person name="Saw J.H."/>
            <person name="Jorgensen S.L."/>
            <person name="Zaremba-Niedzwiedzka K."/>
            <person name="Martijn J."/>
            <person name="Lind A.E."/>
            <person name="van Eijk R."/>
            <person name="Schleper C."/>
            <person name="Guy L."/>
            <person name="Ettema T.J."/>
        </authorList>
    </citation>
    <scope>NUCLEOTIDE SEQUENCE</scope>
</reference>
<sequence>MILSFIGWTWLARQLRGKVLSLRNEDFILAAKMAGDFEQSMATLGIVLDRTGEDMGVVSDFVLQMGADAVVGAVYVVVHGLWDGNHRDALLVHAHRVGQRVVPTDRNEDIQLQVLDHPQDVRGEVEGLVSLRPILQEVGHVLGRHLAGIGARGVKHGATAPIDRANRGLVERPKALLHRHGIVRVGLVLGGRQLTAGELGAPGAFEEAPNPDSLVPCYVNEATGMFAYWDDELIARRMPWQKGEHGNAYYRTETARQTSSQFTRLHLNKWVSAESEFVPMPLWDACKQVPWPLEEGERTPLIIGLDAAVTQDNFGLVVVSRDPDRPVDSLAVRM</sequence>
<evidence type="ECO:0000313" key="1">
    <source>
        <dbReference type="EMBL" id="KKK84119.1"/>
    </source>
</evidence>
<feature type="non-terminal residue" evidence="1">
    <location>
        <position position="334"/>
    </location>
</feature>
<protein>
    <submittedName>
        <fullName evidence="1">Uncharacterized protein</fullName>
    </submittedName>
</protein>
<gene>
    <name evidence="1" type="ORF">LCGC14_2786570</name>
</gene>
<accession>A0A0F9B0C9</accession>
<dbReference type="EMBL" id="LAZR01051915">
    <property type="protein sequence ID" value="KKK84119.1"/>
    <property type="molecule type" value="Genomic_DNA"/>
</dbReference>
<proteinExistence type="predicted"/>
<dbReference type="AlphaFoldDB" id="A0A0F9B0C9"/>
<comment type="caution">
    <text evidence="1">The sequence shown here is derived from an EMBL/GenBank/DDBJ whole genome shotgun (WGS) entry which is preliminary data.</text>
</comment>
<organism evidence="1">
    <name type="scientific">marine sediment metagenome</name>
    <dbReference type="NCBI Taxonomy" id="412755"/>
    <lineage>
        <taxon>unclassified sequences</taxon>
        <taxon>metagenomes</taxon>
        <taxon>ecological metagenomes</taxon>
    </lineage>
</organism>
<name>A0A0F9B0C9_9ZZZZ</name>